<feature type="transmembrane region" description="Helical" evidence="9">
    <location>
        <begin position="206"/>
        <end position="224"/>
    </location>
</feature>
<comment type="function">
    <text evidence="8">Involved in ammonium transport.</text>
</comment>
<evidence type="ECO:0000256" key="8">
    <source>
        <dbReference type="ARBA" id="ARBA00060095"/>
    </source>
</evidence>
<organism evidence="12 13">
    <name type="scientific">Panicum virgatum</name>
    <name type="common">Blackwell switchgrass</name>
    <dbReference type="NCBI Taxonomy" id="38727"/>
    <lineage>
        <taxon>Eukaryota</taxon>
        <taxon>Viridiplantae</taxon>
        <taxon>Streptophyta</taxon>
        <taxon>Embryophyta</taxon>
        <taxon>Tracheophyta</taxon>
        <taxon>Spermatophyta</taxon>
        <taxon>Magnoliopsida</taxon>
        <taxon>Liliopsida</taxon>
        <taxon>Poales</taxon>
        <taxon>Poaceae</taxon>
        <taxon>PACMAD clade</taxon>
        <taxon>Panicoideae</taxon>
        <taxon>Panicodae</taxon>
        <taxon>Paniceae</taxon>
        <taxon>Panicinae</taxon>
        <taxon>Panicum</taxon>
        <taxon>Panicum sect. Hiantes</taxon>
    </lineage>
</organism>
<feature type="transmembrane region" description="Helical" evidence="9">
    <location>
        <begin position="168"/>
        <end position="194"/>
    </location>
</feature>
<dbReference type="PROSITE" id="PS01219">
    <property type="entry name" value="AMMONIUM_TRANSP"/>
    <property type="match status" value="1"/>
</dbReference>
<dbReference type="GO" id="GO:0005886">
    <property type="term" value="C:plasma membrane"/>
    <property type="evidence" value="ECO:0007669"/>
    <property type="project" value="UniProtKB-SubCell"/>
</dbReference>
<dbReference type="PANTHER" id="PTHR43029">
    <property type="entry name" value="AMMONIUM TRANSPORTER MEP2"/>
    <property type="match status" value="1"/>
</dbReference>
<evidence type="ECO:0000256" key="6">
    <source>
        <dbReference type="ARBA" id="ARBA00023136"/>
    </source>
</evidence>
<keyword evidence="3 9" id="KW-0813">Transport</keyword>
<feature type="transmembrane region" description="Helical" evidence="9">
    <location>
        <begin position="323"/>
        <end position="343"/>
    </location>
</feature>
<keyword evidence="13" id="KW-1185">Reference proteome</keyword>
<evidence type="ECO:0000256" key="1">
    <source>
        <dbReference type="ARBA" id="ARBA00004141"/>
    </source>
</evidence>
<comment type="subcellular location">
    <subcellularLocation>
        <location evidence="9">Cell membrane</location>
        <topology evidence="9">Multi-pass membrane protein</topology>
    </subcellularLocation>
    <subcellularLocation>
        <location evidence="1">Membrane</location>
        <topology evidence="1">Multi-pass membrane protein</topology>
    </subcellularLocation>
</comment>
<keyword evidence="6 9" id="KW-0472">Membrane</keyword>
<evidence type="ECO:0000313" key="12">
    <source>
        <dbReference type="EMBL" id="KAG2602224.1"/>
    </source>
</evidence>
<feature type="domain" description="Ammonium transporter AmtB-like" evidence="11">
    <location>
        <begin position="31"/>
        <end position="454"/>
    </location>
</feature>
<dbReference type="EMBL" id="CM029045">
    <property type="protein sequence ID" value="KAG2602224.1"/>
    <property type="molecule type" value="Genomic_DNA"/>
</dbReference>
<evidence type="ECO:0000313" key="13">
    <source>
        <dbReference type="Proteomes" id="UP000823388"/>
    </source>
</evidence>
<evidence type="ECO:0000256" key="5">
    <source>
        <dbReference type="ARBA" id="ARBA00022989"/>
    </source>
</evidence>
<dbReference type="InterPro" id="IPR029020">
    <property type="entry name" value="Ammonium/urea_transptr"/>
</dbReference>
<evidence type="ECO:0000256" key="3">
    <source>
        <dbReference type="ARBA" id="ARBA00022448"/>
    </source>
</evidence>
<feature type="region of interest" description="Disordered" evidence="10">
    <location>
        <begin position="468"/>
        <end position="489"/>
    </location>
</feature>
<proteinExistence type="inferred from homology"/>
<dbReference type="GO" id="GO:0008519">
    <property type="term" value="F:ammonium channel activity"/>
    <property type="evidence" value="ECO:0007669"/>
    <property type="project" value="InterPro"/>
</dbReference>
<keyword evidence="7 9" id="KW-0924">Ammonia transport</keyword>
<feature type="transmembrane region" description="Helical" evidence="9">
    <location>
        <begin position="299"/>
        <end position="317"/>
    </location>
</feature>
<dbReference type="NCBIfam" id="TIGR00836">
    <property type="entry name" value="amt"/>
    <property type="match status" value="1"/>
</dbReference>
<dbReference type="InterPro" id="IPR018047">
    <property type="entry name" value="Ammonium_transpt_CS"/>
</dbReference>
<evidence type="ECO:0000256" key="2">
    <source>
        <dbReference type="ARBA" id="ARBA00005887"/>
    </source>
</evidence>
<dbReference type="AlphaFoldDB" id="A0A8T0SYP7"/>
<protein>
    <recommendedName>
        <fullName evidence="9">Ammonium transporter</fullName>
    </recommendedName>
</protein>
<evidence type="ECO:0000256" key="9">
    <source>
        <dbReference type="RuleBase" id="RU362002"/>
    </source>
</evidence>
<evidence type="ECO:0000259" key="11">
    <source>
        <dbReference type="Pfam" id="PF00909"/>
    </source>
</evidence>
<comment type="caution">
    <text evidence="12">The sequence shown here is derived from an EMBL/GenBank/DDBJ whole genome shotgun (WGS) entry which is preliminary data.</text>
</comment>
<dbReference type="OrthoDB" id="534912at2759"/>
<accession>A0A8T0SYP7</accession>
<comment type="similarity">
    <text evidence="2 9">Belongs to the ammonia transporter channel (TC 1.A.11.2) family.</text>
</comment>
<dbReference type="FunFam" id="1.10.3430.10:FF:000005">
    <property type="entry name" value="Ammonium transporter"/>
    <property type="match status" value="1"/>
</dbReference>
<dbReference type="InterPro" id="IPR001905">
    <property type="entry name" value="Ammonium_transpt"/>
</dbReference>
<keyword evidence="4 9" id="KW-0812">Transmembrane</keyword>
<keyword evidence="5 9" id="KW-1133">Transmembrane helix</keyword>
<feature type="transmembrane region" description="Helical" evidence="9">
    <location>
        <begin position="236"/>
        <end position="256"/>
    </location>
</feature>
<sequence>MTSDDPNAFNMTLAYLPGAGVPHWLNKGDNAWQMVSATLVGMQSVPGLVILYGSIVKKKWAVNSAFMALYAFAAVWLCWVTWGYQMSFGERLLPMWGKAGHALGQDVLLGQASLPATEHRYAHHGAVETPGIMPWYPMASMVYFQCVFAAITLILLAGSLLGRMNFKAWMLFVPLWLTFSYTIGAFSIWGGGFLFHWGVMDYSGGYVIHLSSGVAGFTAAYWVGPRSTKDRERFPPNNVLLMLTGAGILWMGWAGFNGGDPYSANIDSSLAVLNTNICAATSLLVWTCLDVIFFKKPSVIGAVQGMITGLVCITPGAGLVQGWAAILMGMLSGSIPWFTMMVVHKRSRLLQQVDDTLGVFHTHAVAGVLGGVTTGLFAHPSLCPLFLPVSNSKGAFYGSGIQLVKQVGGALFIISWNLVVTTLVCLVVRFVVPLRMPDDELTIGDDAVHGEEAYALWGDGEKFDSTKHGWYSDNDTQHNKAPSGVTQDV</sequence>
<feature type="transmembrane region" description="Helical" evidence="9">
    <location>
        <begin position="142"/>
        <end position="161"/>
    </location>
</feature>
<feature type="transmembrane region" description="Helical" evidence="9">
    <location>
        <begin position="65"/>
        <end position="84"/>
    </location>
</feature>
<feature type="transmembrane region" description="Helical" evidence="9">
    <location>
        <begin position="407"/>
        <end position="432"/>
    </location>
</feature>
<evidence type="ECO:0000256" key="10">
    <source>
        <dbReference type="SAM" id="MobiDB-lite"/>
    </source>
</evidence>
<evidence type="ECO:0000256" key="4">
    <source>
        <dbReference type="ARBA" id="ARBA00022692"/>
    </source>
</evidence>
<reference evidence="12" key="1">
    <citation type="submission" date="2020-05" db="EMBL/GenBank/DDBJ databases">
        <title>WGS assembly of Panicum virgatum.</title>
        <authorList>
            <person name="Lovell J.T."/>
            <person name="Jenkins J."/>
            <person name="Shu S."/>
            <person name="Juenger T.E."/>
            <person name="Schmutz J."/>
        </authorList>
    </citation>
    <scope>NUCLEOTIDE SEQUENCE</scope>
    <source>
        <strain evidence="12">AP13</strain>
    </source>
</reference>
<name>A0A8T0SYP7_PANVG</name>
<feature type="transmembrane region" description="Helical" evidence="9">
    <location>
        <begin position="364"/>
        <end position="387"/>
    </location>
</feature>
<dbReference type="PANTHER" id="PTHR43029:SF10">
    <property type="entry name" value="AMMONIUM TRANSPORTER MEP2"/>
    <property type="match status" value="1"/>
</dbReference>
<feature type="transmembrane region" description="Helical" evidence="9">
    <location>
        <begin position="268"/>
        <end position="292"/>
    </location>
</feature>
<dbReference type="SUPFAM" id="SSF111352">
    <property type="entry name" value="Ammonium transporter"/>
    <property type="match status" value="1"/>
</dbReference>
<feature type="transmembrane region" description="Helical" evidence="9">
    <location>
        <begin position="31"/>
        <end position="53"/>
    </location>
</feature>
<dbReference type="InterPro" id="IPR024041">
    <property type="entry name" value="NH4_transpt_AmtB-like_dom"/>
</dbReference>
<dbReference type="Gene3D" id="1.10.3430.10">
    <property type="entry name" value="Ammonium transporter AmtB like domains"/>
    <property type="match status" value="1"/>
</dbReference>
<dbReference type="Proteomes" id="UP000823388">
    <property type="component" value="Chromosome 5K"/>
</dbReference>
<dbReference type="Pfam" id="PF00909">
    <property type="entry name" value="Ammonium_transp"/>
    <property type="match status" value="1"/>
</dbReference>
<gene>
    <name evidence="12" type="ORF">PVAP13_5KG661314</name>
</gene>
<evidence type="ECO:0000256" key="7">
    <source>
        <dbReference type="ARBA" id="ARBA00023177"/>
    </source>
</evidence>